<dbReference type="GO" id="GO:0000155">
    <property type="term" value="F:phosphorelay sensor kinase activity"/>
    <property type="evidence" value="ECO:0007669"/>
    <property type="project" value="TreeGrafter"/>
</dbReference>
<dbReference type="GO" id="GO:0005886">
    <property type="term" value="C:plasma membrane"/>
    <property type="evidence" value="ECO:0007669"/>
    <property type="project" value="TreeGrafter"/>
</dbReference>
<keyword evidence="4 8" id="KW-0808">Transferase</keyword>
<dbReference type="InterPro" id="IPR003594">
    <property type="entry name" value="HATPase_dom"/>
</dbReference>
<dbReference type="GO" id="GO:0004721">
    <property type="term" value="F:phosphoprotein phosphatase activity"/>
    <property type="evidence" value="ECO:0007669"/>
    <property type="project" value="TreeGrafter"/>
</dbReference>
<dbReference type="EC" id="2.7.13.3" evidence="2"/>
<dbReference type="InterPro" id="IPR005467">
    <property type="entry name" value="His_kinase_dom"/>
</dbReference>
<evidence type="ECO:0000256" key="4">
    <source>
        <dbReference type="ARBA" id="ARBA00022679"/>
    </source>
</evidence>
<name>A0A645IPF7_9ZZZZ</name>
<dbReference type="PRINTS" id="PR00344">
    <property type="entry name" value="BCTRLSENSOR"/>
</dbReference>
<dbReference type="PANTHER" id="PTHR45453">
    <property type="entry name" value="PHOSPHATE REGULON SENSOR PROTEIN PHOR"/>
    <property type="match status" value="1"/>
</dbReference>
<evidence type="ECO:0000256" key="6">
    <source>
        <dbReference type="ARBA" id="ARBA00023012"/>
    </source>
</evidence>
<dbReference type="InterPro" id="IPR050351">
    <property type="entry name" value="BphY/WalK/GraS-like"/>
</dbReference>
<protein>
    <recommendedName>
        <fullName evidence="2">histidine kinase</fullName>
        <ecNumber evidence="2">2.7.13.3</ecNumber>
    </recommendedName>
</protein>
<evidence type="ECO:0000256" key="3">
    <source>
        <dbReference type="ARBA" id="ARBA00022553"/>
    </source>
</evidence>
<dbReference type="Gene3D" id="3.30.565.10">
    <property type="entry name" value="Histidine kinase-like ATPase, C-terminal domain"/>
    <property type="match status" value="1"/>
</dbReference>
<feature type="domain" description="Histidine kinase" evidence="7">
    <location>
        <begin position="1"/>
        <end position="158"/>
    </location>
</feature>
<evidence type="ECO:0000313" key="8">
    <source>
        <dbReference type="EMBL" id="MPN50224.1"/>
    </source>
</evidence>
<keyword evidence="5" id="KW-0418">Kinase</keyword>
<evidence type="ECO:0000259" key="7">
    <source>
        <dbReference type="PROSITE" id="PS50109"/>
    </source>
</evidence>
<keyword evidence="6" id="KW-0902">Two-component regulatory system</keyword>
<dbReference type="PANTHER" id="PTHR45453:SF1">
    <property type="entry name" value="PHOSPHATE REGULON SENSOR PROTEIN PHOR"/>
    <property type="match status" value="1"/>
</dbReference>
<dbReference type="InterPro" id="IPR004358">
    <property type="entry name" value="Sig_transdc_His_kin-like_C"/>
</dbReference>
<proteinExistence type="predicted"/>
<evidence type="ECO:0000256" key="2">
    <source>
        <dbReference type="ARBA" id="ARBA00012438"/>
    </source>
</evidence>
<sequence length="158" mass="18294">MENECYKLQKVQFDMFELLKRASYNFEYKMKEKKIKFELIGGKFIIEADQDRIFQVITNILSNAIKYTNEEDKISIKLYRESKYLVCEIIDTGVGISQEEIPYIFERFYRADKSRNRKTGGAGIGLAITKSIVQSHDGKIEVKSKLGEGSSFKIILPL</sequence>
<dbReference type="FunFam" id="3.30.565.10:FF:000006">
    <property type="entry name" value="Sensor histidine kinase WalK"/>
    <property type="match status" value="1"/>
</dbReference>
<dbReference type="GO" id="GO:0016036">
    <property type="term" value="P:cellular response to phosphate starvation"/>
    <property type="evidence" value="ECO:0007669"/>
    <property type="project" value="TreeGrafter"/>
</dbReference>
<dbReference type="InterPro" id="IPR036890">
    <property type="entry name" value="HATPase_C_sf"/>
</dbReference>
<reference evidence="8" key="1">
    <citation type="submission" date="2019-08" db="EMBL/GenBank/DDBJ databases">
        <authorList>
            <person name="Kucharzyk K."/>
            <person name="Murdoch R.W."/>
            <person name="Higgins S."/>
            <person name="Loffler F."/>
        </authorList>
    </citation>
    <scope>NUCLEOTIDE SEQUENCE</scope>
</reference>
<organism evidence="8">
    <name type="scientific">bioreactor metagenome</name>
    <dbReference type="NCBI Taxonomy" id="1076179"/>
    <lineage>
        <taxon>unclassified sequences</taxon>
        <taxon>metagenomes</taxon>
        <taxon>ecological metagenomes</taxon>
    </lineage>
</organism>
<evidence type="ECO:0000256" key="5">
    <source>
        <dbReference type="ARBA" id="ARBA00022777"/>
    </source>
</evidence>
<evidence type="ECO:0000256" key="1">
    <source>
        <dbReference type="ARBA" id="ARBA00000085"/>
    </source>
</evidence>
<dbReference type="AlphaFoldDB" id="A0A645IPF7"/>
<dbReference type="SMART" id="SM00387">
    <property type="entry name" value="HATPase_c"/>
    <property type="match status" value="1"/>
</dbReference>
<gene>
    <name evidence="8" type="primary">phoR_62</name>
    <name evidence="8" type="ORF">SDC9_197850</name>
</gene>
<dbReference type="SUPFAM" id="SSF55874">
    <property type="entry name" value="ATPase domain of HSP90 chaperone/DNA topoisomerase II/histidine kinase"/>
    <property type="match status" value="1"/>
</dbReference>
<comment type="catalytic activity">
    <reaction evidence="1">
        <text>ATP + protein L-histidine = ADP + protein N-phospho-L-histidine.</text>
        <dbReference type="EC" id="2.7.13.3"/>
    </reaction>
</comment>
<keyword evidence="3" id="KW-0597">Phosphoprotein</keyword>
<dbReference type="EMBL" id="VSSQ01114205">
    <property type="protein sequence ID" value="MPN50224.1"/>
    <property type="molecule type" value="Genomic_DNA"/>
</dbReference>
<accession>A0A645IPF7</accession>
<dbReference type="PROSITE" id="PS50109">
    <property type="entry name" value="HIS_KIN"/>
    <property type="match status" value="1"/>
</dbReference>
<dbReference type="Pfam" id="PF02518">
    <property type="entry name" value="HATPase_c"/>
    <property type="match status" value="1"/>
</dbReference>
<comment type="caution">
    <text evidence="8">The sequence shown here is derived from an EMBL/GenBank/DDBJ whole genome shotgun (WGS) entry which is preliminary data.</text>
</comment>